<keyword evidence="12" id="KW-1185">Reference proteome</keyword>
<organism evidence="11 12">
    <name type="scientific">Camellia sinensis var. sinensis</name>
    <name type="common">China tea</name>
    <dbReference type="NCBI Taxonomy" id="542762"/>
    <lineage>
        <taxon>Eukaryota</taxon>
        <taxon>Viridiplantae</taxon>
        <taxon>Streptophyta</taxon>
        <taxon>Embryophyta</taxon>
        <taxon>Tracheophyta</taxon>
        <taxon>Spermatophyta</taxon>
        <taxon>Magnoliopsida</taxon>
        <taxon>eudicotyledons</taxon>
        <taxon>Gunneridae</taxon>
        <taxon>Pentapetalae</taxon>
        <taxon>asterids</taxon>
        <taxon>Ericales</taxon>
        <taxon>Theaceae</taxon>
        <taxon>Camellia</taxon>
    </lineage>
</organism>
<dbReference type="PROSITE" id="PS00131">
    <property type="entry name" value="CARBOXYPEPT_SER_SER"/>
    <property type="match status" value="1"/>
</dbReference>
<evidence type="ECO:0000256" key="7">
    <source>
        <dbReference type="ARBA" id="ARBA00022801"/>
    </source>
</evidence>
<dbReference type="GO" id="GO:0004185">
    <property type="term" value="F:serine-type carboxypeptidase activity"/>
    <property type="evidence" value="ECO:0007669"/>
    <property type="project" value="UniProtKB-UniRule"/>
</dbReference>
<keyword evidence="9" id="KW-0325">Glycoprotein</keyword>
<reference evidence="11 12" key="1">
    <citation type="journal article" date="2018" name="Proc. Natl. Acad. Sci. U.S.A.">
        <title>Draft genome sequence of Camellia sinensis var. sinensis provides insights into the evolution of the tea genome and tea quality.</title>
        <authorList>
            <person name="Wei C."/>
            <person name="Yang H."/>
            <person name="Wang S."/>
            <person name="Zhao J."/>
            <person name="Liu C."/>
            <person name="Gao L."/>
            <person name="Xia E."/>
            <person name="Lu Y."/>
            <person name="Tai Y."/>
            <person name="She G."/>
            <person name="Sun J."/>
            <person name="Cao H."/>
            <person name="Tong W."/>
            <person name="Gao Q."/>
            <person name="Li Y."/>
            <person name="Deng W."/>
            <person name="Jiang X."/>
            <person name="Wang W."/>
            <person name="Chen Q."/>
            <person name="Zhang S."/>
            <person name="Li H."/>
            <person name="Wu J."/>
            <person name="Wang P."/>
            <person name="Li P."/>
            <person name="Shi C."/>
            <person name="Zheng F."/>
            <person name="Jian J."/>
            <person name="Huang B."/>
            <person name="Shan D."/>
            <person name="Shi M."/>
            <person name="Fang C."/>
            <person name="Yue Y."/>
            <person name="Li F."/>
            <person name="Li D."/>
            <person name="Wei S."/>
            <person name="Han B."/>
            <person name="Jiang C."/>
            <person name="Yin Y."/>
            <person name="Xia T."/>
            <person name="Zhang Z."/>
            <person name="Bennetzen J.L."/>
            <person name="Zhao S."/>
            <person name="Wan X."/>
        </authorList>
    </citation>
    <scope>NUCLEOTIDE SEQUENCE [LARGE SCALE GENOMIC DNA]</scope>
    <source>
        <strain evidence="12">cv. Shuchazao</strain>
        <tissue evidence="11">Leaf</tissue>
    </source>
</reference>
<dbReference type="PANTHER" id="PTHR11802">
    <property type="entry name" value="SERINE PROTEASE FAMILY S10 SERINE CARBOXYPEPTIDASE"/>
    <property type="match status" value="1"/>
</dbReference>
<dbReference type="AlphaFoldDB" id="A0A4V3WJG1"/>
<sequence length="488" mass="54352">MASSVSAPTKLPFLALLLTLFIFLGSFIATTTCIKATHESDRVLNLPGQPSSPPLSHFSGYITVNQDHGRALFYWFFEAQSHPSIKPLLLWFNGGPGCSSIGHGAAVELGPLRVNASGSGLEFNNHSWNKEANMLFVESPVGVGFSYTNTSADFTKLDDVFVAEDVYNFLVNWMKRFPHFKNHDVFISGESYAGHYVPQLAELVYDRNEDTSKYPHINLKGFIVGNPETNDYYDSKGLLEYAWSHSVISDQEFENAKKVCNFKVSDWSGECNAAMRVVFEKYHEIDIYNIYAPICLLNTSGSGSGSGSDSDIFSFKTQNYGLRRMRIGGGGGYDPCFSTHTQHYFNRVDVQTSLHANTRGVANGFVNWNVCNHSVFVTYNFTVFSVLPIYTKLIKGGLKIWIYSSGDTDGRVPVIGSRYCIEALGLPLKSPWRSWYHNHQVGGRIVEYEGLTYVTVRGAGHLVPLNKPSQALSLIRSFSSGQHLPTQR</sequence>
<evidence type="ECO:0000256" key="6">
    <source>
        <dbReference type="ARBA" id="ARBA00022729"/>
    </source>
</evidence>
<evidence type="ECO:0000256" key="9">
    <source>
        <dbReference type="ARBA" id="ARBA00023180"/>
    </source>
</evidence>
<dbReference type="Gene3D" id="3.40.50.11320">
    <property type="match status" value="1"/>
</dbReference>
<dbReference type="FunFam" id="3.40.50.11320:FF:000001">
    <property type="entry name" value="Carboxypeptidase"/>
    <property type="match status" value="1"/>
</dbReference>
<keyword evidence="6" id="KW-0732">Signal</keyword>
<comment type="subcellular location">
    <subcellularLocation>
        <location evidence="1">Secreted</location>
    </subcellularLocation>
</comment>
<evidence type="ECO:0000256" key="2">
    <source>
        <dbReference type="ARBA" id="ARBA00009431"/>
    </source>
</evidence>
<dbReference type="GO" id="GO:0005773">
    <property type="term" value="C:vacuole"/>
    <property type="evidence" value="ECO:0007669"/>
    <property type="project" value="TreeGrafter"/>
</dbReference>
<comment type="similarity">
    <text evidence="2 10">Belongs to the peptidase S10 family.</text>
</comment>
<dbReference type="Gene3D" id="3.40.50.1820">
    <property type="entry name" value="alpha/beta hydrolase"/>
    <property type="match status" value="1"/>
</dbReference>
<dbReference type="EC" id="3.4.16.-" evidence="10"/>
<accession>A0A4V3WJG1</accession>
<evidence type="ECO:0000313" key="12">
    <source>
        <dbReference type="Proteomes" id="UP000306102"/>
    </source>
</evidence>
<evidence type="ECO:0000256" key="8">
    <source>
        <dbReference type="ARBA" id="ARBA00023157"/>
    </source>
</evidence>
<keyword evidence="3" id="KW-0964">Secreted</keyword>
<dbReference type="Proteomes" id="UP000306102">
    <property type="component" value="Unassembled WGS sequence"/>
</dbReference>
<dbReference type="GO" id="GO:0005576">
    <property type="term" value="C:extracellular region"/>
    <property type="evidence" value="ECO:0007669"/>
    <property type="project" value="UniProtKB-SubCell"/>
</dbReference>
<name>A0A4V3WJG1_CAMSN</name>
<dbReference type="InterPro" id="IPR029058">
    <property type="entry name" value="AB_hydrolase_fold"/>
</dbReference>
<evidence type="ECO:0000256" key="10">
    <source>
        <dbReference type="RuleBase" id="RU361156"/>
    </source>
</evidence>
<dbReference type="EMBL" id="SDRB02012727">
    <property type="protein sequence ID" value="THF96816.1"/>
    <property type="molecule type" value="Genomic_DNA"/>
</dbReference>
<dbReference type="Pfam" id="PF00450">
    <property type="entry name" value="Peptidase_S10"/>
    <property type="match status" value="1"/>
</dbReference>
<protein>
    <recommendedName>
        <fullName evidence="10">Carboxypeptidase</fullName>
        <ecNumber evidence="10">3.4.16.-</ecNumber>
    </recommendedName>
</protein>
<dbReference type="PRINTS" id="PR00724">
    <property type="entry name" value="CRBOXYPTASEC"/>
</dbReference>
<dbReference type="InterPro" id="IPR001563">
    <property type="entry name" value="Peptidase_S10"/>
</dbReference>
<gene>
    <name evidence="11" type="ORF">TEA_000676</name>
</gene>
<evidence type="ECO:0000313" key="11">
    <source>
        <dbReference type="EMBL" id="THF96816.1"/>
    </source>
</evidence>
<dbReference type="InterPro" id="IPR018202">
    <property type="entry name" value="Ser_caboxypep_ser_AS"/>
</dbReference>
<keyword evidence="7 10" id="KW-0378">Hydrolase</keyword>
<comment type="caution">
    <text evidence="11">The sequence shown here is derived from an EMBL/GenBank/DDBJ whole genome shotgun (WGS) entry which is preliminary data.</text>
</comment>
<dbReference type="PROSITE" id="PS00560">
    <property type="entry name" value="CARBOXYPEPT_SER_HIS"/>
    <property type="match status" value="1"/>
</dbReference>
<proteinExistence type="inferred from homology"/>
<evidence type="ECO:0000256" key="5">
    <source>
        <dbReference type="ARBA" id="ARBA00022670"/>
    </source>
</evidence>
<dbReference type="InterPro" id="IPR033124">
    <property type="entry name" value="Ser_caboxypep_his_AS"/>
</dbReference>
<evidence type="ECO:0000256" key="3">
    <source>
        <dbReference type="ARBA" id="ARBA00022525"/>
    </source>
</evidence>
<dbReference type="Gene3D" id="6.10.250.940">
    <property type="match status" value="1"/>
</dbReference>
<dbReference type="PANTHER" id="PTHR11802:SF235">
    <property type="entry name" value="SERINE CARBOXYPEPTIDASE-LIKE 33"/>
    <property type="match status" value="1"/>
</dbReference>
<dbReference type="STRING" id="542762.A0A4V3WJG1"/>
<keyword evidence="5 10" id="KW-0645">Protease</keyword>
<dbReference type="GO" id="GO:0006508">
    <property type="term" value="P:proteolysis"/>
    <property type="evidence" value="ECO:0007669"/>
    <property type="project" value="UniProtKB-KW"/>
</dbReference>
<keyword evidence="4 10" id="KW-0121">Carboxypeptidase</keyword>
<keyword evidence="8" id="KW-1015">Disulfide bond</keyword>
<evidence type="ECO:0000256" key="4">
    <source>
        <dbReference type="ARBA" id="ARBA00022645"/>
    </source>
</evidence>
<evidence type="ECO:0000256" key="1">
    <source>
        <dbReference type="ARBA" id="ARBA00004613"/>
    </source>
</evidence>
<dbReference type="FunFam" id="3.40.50.1820:FF:000013">
    <property type="entry name" value="Carboxypeptidase"/>
    <property type="match status" value="1"/>
</dbReference>
<dbReference type="SUPFAM" id="SSF53474">
    <property type="entry name" value="alpha/beta-Hydrolases"/>
    <property type="match status" value="1"/>
</dbReference>